<feature type="domain" description="Protein FecR C-terminal" evidence="3">
    <location>
        <begin position="244"/>
        <end position="310"/>
    </location>
</feature>
<protein>
    <submittedName>
        <fullName evidence="4">DUF4974 domain-containing protein</fullName>
    </submittedName>
</protein>
<keyword evidence="1" id="KW-0812">Transmembrane</keyword>
<proteinExistence type="predicted"/>
<dbReference type="PIRSF" id="PIRSF018266">
    <property type="entry name" value="FecR"/>
    <property type="match status" value="1"/>
</dbReference>
<reference evidence="4 5" key="1">
    <citation type="journal article" date="2018" name="Int. J. Syst. Evol. Microbiol.">
        <title>Zhouia spongiae sp. nov., isolated from a marine sponge.</title>
        <authorList>
            <person name="Zhuang L."/>
            <person name="Lin B."/>
            <person name="Qin F."/>
            <person name="Luo L."/>
        </authorList>
    </citation>
    <scope>NUCLEOTIDE SEQUENCE [LARGE SCALE GENOMIC DNA]</scope>
    <source>
        <strain evidence="4 5">HN-Y44</strain>
    </source>
</reference>
<evidence type="ECO:0000259" key="3">
    <source>
        <dbReference type="Pfam" id="PF16344"/>
    </source>
</evidence>
<dbReference type="Gene3D" id="2.60.120.1440">
    <property type="match status" value="1"/>
</dbReference>
<feature type="domain" description="FecR protein" evidence="2">
    <location>
        <begin position="109"/>
        <end position="197"/>
    </location>
</feature>
<keyword evidence="5" id="KW-1185">Reference proteome</keyword>
<gene>
    <name evidence="4" type="ORF">MQE36_12275</name>
</gene>
<dbReference type="InterPro" id="IPR032508">
    <property type="entry name" value="FecR_C"/>
</dbReference>
<dbReference type="InterPro" id="IPR006860">
    <property type="entry name" value="FecR"/>
</dbReference>
<accession>A0ABY3YJ33</accession>
<evidence type="ECO:0000313" key="4">
    <source>
        <dbReference type="EMBL" id="UNY97859.1"/>
    </source>
</evidence>
<sequence>MRKEDFLELAEKYATGNCSDEERKIVEYFFDKQQRKQLHNDVADHGQKELILAHLRKRMQPDGVIDLKKKNYRRRYMAVAATFIVILGMSFFLKHLNNSSDYIEAVALQGERKKVELSDGTLVYINSGSKIKYPSSFSSIRNVELDGEAFFEVSRDTTRPFIITSNGIKTKVLGTSFNIRAYAGADVAVHVKTGKVEVSEVKRPANKVYLYPNRQAVFHMPENTFVVTEQDAGNSIAWMHNTMLLENKTLKEVAVILERWYDVKISFETPDLEDLVITGKYKNNTLPEVLESISFLKKIDYSFITEKKILLKSNHKPM</sequence>
<organism evidence="4 5">
    <name type="scientific">Zhouia spongiae</name>
    <dbReference type="NCBI Taxonomy" id="2202721"/>
    <lineage>
        <taxon>Bacteria</taxon>
        <taxon>Pseudomonadati</taxon>
        <taxon>Bacteroidota</taxon>
        <taxon>Flavobacteriia</taxon>
        <taxon>Flavobacteriales</taxon>
        <taxon>Flavobacteriaceae</taxon>
        <taxon>Zhouia</taxon>
    </lineage>
</organism>
<keyword evidence="1" id="KW-1133">Transmembrane helix</keyword>
<dbReference type="InterPro" id="IPR012373">
    <property type="entry name" value="Ferrdict_sens_TM"/>
</dbReference>
<evidence type="ECO:0000313" key="5">
    <source>
        <dbReference type="Proteomes" id="UP000829476"/>
    </source>
</evidence>
<dbReference type="RefSeq" id="WP_242936270.1">
    <property type="nucleotide sequence ID" value="NZ_CP094326.1"/>
</dbReference>
<name>A0ABY3YJ33_9FLAO</name>
<evidence type="ECO:0000259" key="2">
    <source>
        <dbReference type="Pfam" id="PF04773"/>
    </source>
</evidence>
<dbReference type="EMBL" id="CP094326">
    <property type="protein sequence ID" value="UNY97859.1"/>
    <property type="molecule type" value="Genomic_DNA"/>
</dbReference>
<dbReference type="Proteomes" id="UP000829476">
    <property type="component" value="Chromosome"/>
</dbReference>
<dbReference type="Pfam" id="PF16344">
    <property type="entry name" value="FecR_C"/>
    <property type="match status" value="1"/>
</dbReference>
<dbReference type="Pfam" id="PF04773">
    <property type="entry name" value="FecR"/>
    <property type="match status" value="1"/>
</dbReference>
<dbReference type="PANTHER" id="PTHR30273:SF2">
    <property type="entry name" value="PROTEIN FECR"/>
    <property type="match status" value="1"/>
</dbReference>
<dbReference type="Gene3D" id="3.55.50.30">
    <property type="match status" value="1"/>
</dbReference>
<keyword evidence="1" id="KW-0472">Membrane</keyword>
<dbReference type="PANTHER" id="PTHR30273">
    <property type="entry name" value="PERIPLASMIC SIGNAL SENSOR AND SIGMA FACTOR ACTIVATOR FECR-RELATED"/>
    <property type="match status" value="1"/>
</dbReference>
<feature type="transmembrane region" description="Helical" evidence="1">
    <location>
        <begin position="76"/>
        <end position="93"/>
    </location>
</feature>
<evidence type="ECO:0000256" key="1">
    <source>
        <dbReference type="SAM" id="Phobius"/>
    </source>
</evidence>